<dbReference type="InterPro" id="IPR001128">
    <property type="entry name" value="Cyt_P450"/>
</dbReference>
<dbReference type="CDD" id="cd11067">
    <property type="entry name" value="CYP152"/>
    <property type="match status" value="1"/>
</dbReference>
<evidence type="ECO:0000256" key="2">
    <source>
        <dbReference type="ARBA" id="ARBA00010617"/>
    </source>
</evidence>
<name>A0ABV6RYL5_9GAMM</name>
<dbReference type="EMBL" id="JBHLTG010000009">
    <property type="protein sequence ID" value="MFC0681886.1"/>
    <property type="molecule type" value="Genomic_DNA"/>
</dbReference>
<comment type="similarity">
    <text evidence="2">Belongs to the cytochrome P450 family.</text>
</comment>
<dbReference type="Proteomes" id="UP001589896">
    <property type="component" value="Unassembled WGS sequence"/>
</dbReference>
<sequence>MSLPRIPGDSTVGLATEGYRFGTRRFDRLGTDAFDTHLVLRPVTFMRGSSAARFFYEGGRFARNGAMPRSVLHLIQSEGSVLMLSGAEHSRRKAALLSLLAPENMPRLGEAFRTYFLEAVGRWAGRERVNLLEELQPVLTRTVCDWAGVPLPEDELAQRSRDFFTMVGNVAAVGPPDWATRALGRRTERWAEELVTGVRDGRIRTRTGSALEVIANLEDGAGTPLAPAVRAVELLNILRPTVAVGRYLVYCAWALHQHPAWRARFAAGDDSELDLFVHEVRRFFPFIPVTGGTATRDCSYGGKQFAAGAWVMLDLYATNHSGRIWSRPDEFLPQRFRGRTTPPNELVAQGGGYADDGHRCPGEDPTVELMREVVRLLTRTIDYEVPDQDLRISLRRVRAAPQSGFLMSGVRTRRPVRPGP</sequence>
<dbReference type="Gene3D" id="1.10.630.10">
    <property type="entry name" value="Cytochrome P450"/>
    <property type="match status" value="1"/>
</dbReference>
<dbReference type="PANTHER" id="PTHR46696">
    <property type="entry name" value="P450, PUTATIVE (EUROFUNG)-RELATED"/>
    <property type="match status" value="1"/>
</dbReference>
<evidence type="ECO:0000256" key="1">
    <source>
        <dbReference type="ARBA" id="ARBA00001971"/>
    </source>
</evidence>
<dbReference type="SUPFAM" id="SSF48264">
    <property type="entry name" value="Cytochrome P450"/>
    <property type="match status" value="1"/>
</dbReference>
<comment type="cofactor">
    <cofactor evidence="1">
        <name>heme</name>
        <dbReference type="ChEBI" id="CHEBI:30413"/>
    </cofactor>
</comment>
<dbReference type="PANTHER" id="PTHR46696:SF1">
    <property type="entry name" value="CYTOCHROME P450 YJIB-RELATED"/>
    <property type="match status" value="1"/>
</dbReference>
<accession>A0ABV6RYL5</accession>
<gene>
    <name evidence="3" type="ORF">ACFFGH_28975</name>
</gene>
<organism evidence="3 4">
    <name type="scientific">Lysobacter korlensis</name>
    <dbReference type="NCBI Taxonomy" id="553636"/>
    <lineage>
        <taxon>Bacteria</taxon>
        <taxon>Pseudomonadati</taxon>
        <taxon>Pseudomonadota</taxon>
        <taxon>Gammaproteobacteria</taxon>
        <taxon>Lysobacterales</taxon>
        <taxon>Lysobacteraceae</taxon>
        <taxon>Lysobacter</taxon>
    </lineage>
</organism>
<keyword evidence="4" id="KW-1185">Reference proteome</keyword>
<dbReference type="Pfam" id="PF00067">
    <property type="entry name" value="p450"/>
    <property type="match status" value="1"/>
</dbReference>
<dbReference type="InterPro" id="IPR036396">
    <property type="entry name" value="Cyt_P450_sf"/>
</dbReference>
<reference evidence="3 4" key="1">
    <citation type="submission" date="2024-09" db="EMBL/GenBank/DDBJ databases">
        <authorList>
            <person name="Sun Q."/>
            <person name="Mori K."/>
        </authorList>
    </citation>
    <scope>NUCLEOTIDE SEQUENCE [LARGE SCALE GENOMIC DNA]</scope>
    <source>
        <strain evidence="3 4">KCTC 23076</strain>
    </source>
</reference>
<protein>
    <submittedName>
        <fullName evidence="3">Cytochrome P450</fullName>
    </submittedName>
</protein>
<proteinExistence type="inferred from homology"/>
<comment type="caution">
    <text evidence="3">The sequence shown here is derived from an EMBL/GenBank/DDBJ whole genome shotgun (WGS) entry which is preliminary data.</text>
</comment>
<evidence type="ECO:0000313" key="4">
    <source>
        <dbReference type="Proteomes" id="UP001589896"/>
    </source>
</evidence>
<evidence type="ECO:0000313" key="3">
    <source>
        <dbReference type="EMBL" id="MFC0681886.1"/>
    </source>
</evidence>
<dbReference type="RefSeq" id="WP_386675352.1">
    <property type="nucleotide sequence ID" value="NZ_JBHLTG010000009.1"/>
</dbReference>